<proteinExistence type="predicted"/>
<evidence type="ECO:0000256" key="1">
    <source>
        <dbReference type="SAM" id="SignalP"/>
    </source>
</evidence>
<dbReference type="RefSeq" id="WP_092776742.1">
    <property type="nucleotide sequence ID" value="NZ_FORA01000001.1"/>
</dbReference>
<accession>A0A1I3H7D1</accession>
<dbReference type="InterPro" id="IPR006680">
    <property type="entry name" value="Amidohydro-rel"/>
</dbReference>
<dbReference type="Gene3D" id="3.20.20.140">
    <property type="entry name" value="Metal-dependent hydrolases"/>
    <property type="match status" value="1"/>
</dbReference>
<dbReference type="SUPFAM" id="SSF51556">
    <property type="entry name" value="Metallo-dependent hydrolases"/>
    <property type="match status" value="1"/>
</dbReference>
<keyword evidence="4" id="KW-1185">Reference proteome</keyword>
<dbReference type="STRING" id="390807.SAMN04488095_0481"/>
<protein>
    <submittedName>
        <fullName evidence="3">Amidohydrolase family protein</fullName>
    </submittedName>
</protein>
<dbReference type="Proteomes" id="UP000199110">
    <property type="component" value="Unassembled WGS sequence"/>
</dbReference>
<dbReference type="InterPro" id="IPR032466">
    <property type="entry name" value="Metal_Hydrolase"/>
</dbReference>
<dbReference type="PANTHER" id="PTHR43135:SF3">
    <property type="entry name" value="ALPHA-D-RIBOSE 1-METHYLPHOSPHONATE 5-TRIPHOSPHATE DIPHOSPHATASE"/>
    <property type="match status" value="1"/>
</dbReference>
<dbReference type="GO" id="GO:0016810">
    <property type="term" value="F:hydrolase activity, acting on carbon-nitrogen (but not peptide) bonds"/>
    <property type="evidence" value="ECO:0007669"/>
    <property type="project" value="InterPro"/>
</dbReference>
<evidence type="ECO:0000313" key="4">
    <source>
        <dbReference type="Proteomes" id="UP000199110"/>
    </source>
</evidence>
<sequence>MKRFSNTALAVALTVGLAAQTQAQVQSETLLTDVTIVDVAEGTLAAGQSVLIRDGLITGVGTDVGAGRAAMRVDGNGGYLIPGLWDSHVHIFSSATEPDTALPLYLIHGVTGIRDMGALWPIAEQQALQTRIEAGDVLGPRLILAGAWVDASPGSWPGMFLADTPEQARAVVAQIAAEGWAAVKAYSMLDEATYLALAEAAHDAGLSFVGHIPERVALGTAIDAGQDGMEHFGRVAMACSTDETRMLTDLRDAMAGGADLRRVFEIMASRNRIILETWDNALCNTVLARMAGAGMQVSPTLVVADFYTGNWPAPEAPRMQMIPEVVREAWGRPDFRLEAMTDEVRALATDSIALDRRTFLMAHRAGVPILASTDASFANPYLFHGFPLLDELDLYVEIGLTPREALYTATVAPPRFFDLADQDGTIAPGRRADLVLLDANPLDGLATLRHPRAVIAGGRVLNRAALDRLEATLLEHGE</sequence>
<dbReference type="SUPFAM" id="SSF51338">
    <property type="entry name" value="Composite domain of metallo-dependent hydrolases"/>
    <property type="match status" value="1"/>
</dbReference>
<dbReference type="InterPro" id="IPR011059">
    <property type="entry name" value="Metal-dep_hydrolase_composite"/>
</dbReference>
<organism evidence="3 4">
    <name type="scientific">Jannaschia pohangensis</name>
    <dbReference type="NCBI Taxonomy" id="390807"/>
    <lineage>
        <taxon>Bacteria</taxon>
        <taxon>Pseudomonadati</taxon>
        <taxon>Pseudomonadota</taxon>
        <taxon>Alphaproteobacteria</taxon>
        <taxon>Rhodobacterales</taxon>
        <taxon>Roseobacteraceae</taxon>
        <taxon>Jannaschia</taxon>
    </lineage>
</organism>
<keyword evidence="1" id="KW-0732">Signal</keyword>
<dbReference type="AlphaFoldDB" id="A0A1I3H7D1"/>
<gene>
    <name evidence="3" type="ORF">SAMN04488095_0481</name>
</gene>
<dbReference type="InterPro" id="IPR051781">
    <property type="entry name" value="Metallo-dep_Hydrolase"/>
</dbReference>
<feature type="signal peptide" evidence="1">
    <location>
        <begin position="1"/>
        <end position="23"/>
    </location>
</feature>
<evidence type="ECO:0000313" key="3">
    <source>
        <dbReference type="EMBL" id="SFI31626.1"/>
    </source>
</evidence>
<feature type="chain" id="PRO_5011767588" evidence="1">
    <location>
        <begin position="24"/>
        <end position="478"/>
    </location>
</feature>
<keyword evidence="3" id="KW-0378">Hydrolase</keyword>
<dbReference type="OrthoDB" id="9765769at2"/>
<feature type="domain" description="Amidohydrolase-related" evidence="2">
    <location>
        <begin position="79"/>
        <end position="459"/>
    </location>
</feature>
<name>A0A1I3H7D1_9RHOB</name>
<dbReference type="Gene3D" id="2.30.40.10">
    <property type="entry name" value="Urease, subunit C, domain 1"/>
    <property type="match status" value="2"/>
</dbReference>
<dbReference type="Gene3D" id="3.40.50.10910">
    <property type="entry name" value="Amidohydrolase"/>
    <property type="match status" value="1"/>
</dbReference>
<dbReference type="EMBL" id="FORA01000001">
    <property type="protein sequence ID" value="SFI31626.1"/>
    <property type="molecule type" value="Genomic_DNA"/>
</dbReference>
<dbReference type="Gene3D" id="3.30.110.90">
    <property type="entry name" value="Amidohydrolase"/>
    <property type="match status" value="1"/>
</dbReference>
<evidence type="ECO:0000259" key="2">
    <source>
        <dbReference type="Pfam" id="PF01979"/>
    </source>
</evidence>
<dbReference type="PANTHER" id="PTHR43135">
    <property type="entry name" value="ALPHA-D-RIBOSE 1-METHYLPHOSPHONATE 5-TRIPHOSPHATE DIPHOSPHATASE"/>
    <property type="match status" value="1"/>
</dbReference>
<reference evidence="3 4" key="1">
    <citation type="submission" date="2016-10" db="EMBL/GenBank/DDBJ databases">
        <authorList>
            <person name="de Groot N.N."/>
        </authorList>
    </citation>
    <scope>NUCLEOTIDE SEQUENCE [LARGE SCALE GENOMIC DNA]</scope>
    <source>
        <strain evidence="3 4">DSM 19073</strain>
    </source>
</reference>
<dbReference type="Pfam" id="PF01979">
    <property type="entry name" value="Amidohydro_1"/>
    <property type="match status" value="1"/>
</dbReference>